<dbReference type="STRING" id="1122156.SAMN02745117_02110"/>
<dbReference type="Proteomes" id="UP000184327">
    <property type="component" value="Unassembled WGS sequence"/>
</dbReference>
<accession>A0A1M5CAQ8</accession>
<dbReference type="InterPro" id="IPR008984">
    <property type="entry name" value="SMAD_FHA_dom_sf"/>
</dbReference>
<name>A0A1M5CAQ8_9BURK</name>
<dbReference type="AlphaFoldDB" id="A0A1M5CAQ8"/>
<keyword evidence="2" id="KW-0472">Membrane</keyword>
<dbReference type="EMBL" id="FQUZ01000026">
    <property type="protein sequence ID" value="SHF51809.1"/>
    <property type="molecule type" value="Genomic_DNA"/>
</dbReference>
<feature type="transmembrane region" description="Helical" evidence="2">
    <location>
        <begin position="239"/>
        <end position="256"/>
    </location>
</feature>
<feature type="domain" description="FHA" evidence="3">
    <location>
        <begin position="42"/>
        <end position="93"/>
    </location>
</feature>
<feature type="region of interest" description="Disordered" evidence="1">
    <location>
        <begin position="329"/>
        <end position="350"/>
    </location>
</feature>
<proteinExistence type="predicted"/>
<evidence type="ECO:0000313" key="5">
    <source>
        <dbReference type="Proteomes" id="UP000184327"/>
    </source>
</evidence>
<organism evidence="4 5">
    <name type="scientific">Lampropedia hyalina DSM 16112</name>
    <dbReference type="NCBI Taxonomy" id="1122156"/>
    <lineage>
        <taxon>Bacteria</taxon>
        <taxon>Pseudomonadati</taxon>
        <taxon>Pseudomonadota</taxon>
        <taxon>Betaproteobacteria</taxon>
        <taxon>Burkholderiales</taxon>
        <taxon>Comamonadaceae</taxon>
        <taxon>Lampropedia</taxon>
    </lineage>
</organism>
<feature type="transmembrane region" description="Helical" evidence="2">
    <location>
        <begin position="205"/>
        <end position="227"/>
    </location>
</feature>
<reference evidence="4 5" key="1">
    <citation type="submission" date="2016-11" db="EMBL/GenBank/DDBJ databases">
        <authorList>
            <person name="Jaros S."/>
            <person name="Januszkiewicz K."/>
            <person name="Wedrychowicz H."/>
        </authorList>
    </citation>
    <scope>NUCLEOTIDE SEQUENCE [LARGE SCALE GENOMIC DNA]</scope>
    <source>
        <strain evidence="4 5">DSM 16112</strain>
    </source>
</reference>
<evidence type="ECO:0000256" key="2">
    <source>
        <dbReference type="SAM" id="Phobius"/>
    </source>
</evidence>
<feature type="transmembrane region" description="Helical" evidence="2">
    <location>
        <begin position="172"/>
        <end position="193"/>
    </location>
</feature>
<dbReference type="SUPFAM" id="SSF49879">
    <property type="entry name" value="SMAD/FHA domain"/>
    <property type="match status" value="1"/>
</dbReference>
<dbReference type="Gene3D" id="2.60.200.20">
    <property type="match status" value="1"/>
</dbReference>
<sequence length="350" mass="37915">MTTTALPSSPPPLSPPPRLALIDVLDRDGRARQSISVTRWPVRIGRALDNDLVLDDPGVAAHHCTLTPHAEKPAIALQVGDTRNGVLLGRTRLASGSEHRLAHGQEWQAGQTRLRLRLAQGPLAPEQAVAHAGVGGLLSGTLAVLALAGLTGISSYLDSVPGKFSISLTRELLIVGLLVALWSLLWSLSSKMFRHQMLYWQHLRIAAWGTVATQLGMYALGGLSFALSIPILSRIQPELPWLVLMVMLYAHLMRVLPRHRRVVAGTSVLLCLGLLATHLSLRQQETGRWFAPLYASSLAHPALRLAPAEDVSTFLQGAATLEAPLQTAARQNNHTDDEDELELEGMEDGL</sequence>
<dbReference type="SMART" id="SM00240">
    <property type="entry name" value="FHA"/>
    <property type="match status" value="1"/>
</dbReference>
<feature type="transmembrane region" description="Helical" evidence="2">
    <location>
        <begin position="128"/>
        <end position="151"/>
    </location>
</feature>
<keyword evidence="5" id="KW-1185">Reference proteome</keyword>
<evidence type="ECO:0000313" key="4">
    <source>
        <dbReference type="EMBL" id="SHF51809.1"/>
    </source>
</evidence>
<dbReference type="InterPro" id="IPR000253">
    <property type="entry name" value="FHA_dom"/>
</dbReference>
<evidence type="ECO:0000259" key="3">
    <source>
        <dbReference type="PROSITE" id="PS50006"/>
    </source>
</evidence>
<feature type="compositionally biased region" description="Acidic residues" evidence="1">
    <location>
        <begin position="336"/>
        <end position="350"/>
    </location>
</feature>
<keyword evidence="2" id="KW-0812">Transmembrane</keyword>
<dbReference type="Pfam" id="PF00498">
    <property type="entry name" value="FHA"/>
    <property type="match status" value="1"/>
</dbReference>
<dbReference type="RefSeq" id="WP_073356648.1">
    <property type="nucleotide sequence ID" value="NZ_FQUZ01000026.1"/>
</dbReference>
<protein>
    <submittedName>
        <fullName evidence="4">FHA domain-containing protein</fullName>
    </submittedName>
</protein>
<gene>
    <name evidence="4" type="ORF">SAMN02745117_02110</name>
</gene>
<keyword evidence="2" id="KW-1133">Transmembrane helix</keyword>
<dbReference type="OrthoDB" id="5762105at2"/>
<dbReference type="CDD" id="cd00060">
    <property type="entry name" value="FHA"/>
    <property type="match status" value="1"/>
</dbReference>
<dbReference type="PROSITE" id="PS50006">
    <property type="entry name" value="FHA_DOMAIN"/>
    <property type="match status" value="1"/>
</dbReference>
<evidence type="ECO:0000256" key="1">
    <source>
        <dbReference type="SAM" id="MobiDB-lite"/>
    </source>
</evidence>